<organism evidence="1 2">
    <name type="scientific">Duganella vulcania</name>
    <dbReference type="NCBI Taxonomy" id="2692166"/>
    <lineage>
        <taxon>Bacteria</taxon>
        <taxon>Pseudomonadati</taxon>
        <taxon>Pseudomonadota</taxon>
        <taxon>Betaproteobacteria</taxon>
        <taxon>Burkholderiales</taxon>
        <taxon>Oxalobacteraceae</taxon>
        <taxon>Telluria group</taxon>
        <taxon>Duganella</taxon>
    </lineage>
</organism>
<dbReference type="RefSeq" id="WP_161095591.1">
    <property type="nucleotide sequence ID" value="NZ_WWCW01000007.1"/>
</dbReference>
<gene>
    <name evidence="1" type="ORF">GTP91_03885</name>
</gene>
<dbReference type="Proteomes" id="UP000470302">
    <property type="component" value="Unassembled WGS sequence"/>
</dbReference>
<dbReference type="EMBL" id="WWCW01000007">
    <property type="protein sequence ID" value="MYM86318.1"/>
    <property type="molecule type" value="Genomic_DNA"/>
</dbReference>
<proteinExistence type="predicted"/>
<accession>A0A845G0M9</accession>
<sequence>MRHLLTLGLAFGAIFLYDLGAEHASNTLIVIGACFELISSKRMRWSKTR</sequence>
<protein>
    <submittedName>
        <fullName evidence="1">Uncharacterized protein</fullName>
    </submittedName>
</protein>
<dbReference type="PROSITE" id="PS51257">
    <property type="entry name" value="PROKAR_LIPOPROTEIN"/>
    <property type="match status" value="1"/>
</dbReference>
<evidence type="ECO:0000313" key="1">
    <source>
        <dbReference type="EMBL" id="MYM86318.1"/>
    </source>
</evidence>
<name>A0A845G0M9_9BURK</name>
<evidence type="ECO:0000313" key="2">
    <source>
        <dbReference type="Proteomes" id="UP000470302"/>
    </source>
</evidence>
<dbReference type="AlphaFoldDB" id="A0A845G0M9"/>
<reference evidence="1 2" key="1">
    <citation type="submission" date="2020-01" db="EMBL/GenBank/DDBJ databases">
        <title>Novel species isolated from a subtropical stream in China.</title>
        <authorList>
            <person name="Lu H."/>
        </authorList>
    </citation>
    <scope>NUCLEOTIDE SEQUENCE [LARGE SCALE GENOMIC DNA]</scope>
    <source>
        <strain evidence="1 2">FT82W</strain>
    </source>
</reference>
<comment type="caution">
    <text evidence="1">The sequence shown here is derived from an EMBL/GenBank/DDBJ whole genome shotgun (WGS) entry which is preliminary data.</text>
</comment>